<gene>
    <name evidence="7" type="ORF">EOD42_23470</name>
</gene>
<evidence type="ECO:0000313" key="7">
    <source>
        <dbReference type="EMBL" id="RVT90595.1"/>
    </source>
</evidence>
<evidence type="ECO:0000259" key="5">
    <source>
        <dbReference type="Pfam" id="PF00389"/>
    </source>
</evidence>
<dbReference type="Gene3D" id="3.40.50.720">
    <property type="entry name" value="NAD(P)-binding Rossmann-like Domain"/>
    <property type="match status" value="2"/>
</dbReference>
<protein>
    <submittedName>
        <fullName evidence="7">Phosphoglycerate dehydrogenase</fullName>
    </submittedName>
</protein>
<evidence type="ECO:0000256" key="4">
    <source>
        <dbReference type="RuleBase" id="RU003719"/>
    </source>
</evidence>
<dbReference type="EMBL" id="SACL01000013">
    <property type="protein sequence ID" value="RVT90595.1"/>
    <property type="molecule type" value="Genomic_DNA"/>
</dbReference>
<accession>A0A437LYZ8</accession>
<comment type="similarity">
    <text evidence="1 4">Belongs to the D-isomer specific 2-hydroxyacid dehydrogenase family.</text>
</comment>
<reference evidence="7 8" key="1">
    <citation type="submission" date="2019-01" db="EMBL/GenBank/DDBJ databases">
        <authorList>
            <person name="Chen W.-M."/>
        </authorList>
    </citation>
    <scope>NUCLEOTIDE SEQUENCE [LARGE SCALE GENOMIC DNA]</scope>
    <source>
        <strain evidence="7 8">CCP-6</strain>
    </source>
</reference>
<feature type="domain" description="D-isomer specific 2-hydroxyacid dehydrogenase NAD-binding" evidence="6">
    <location>
        <begin position="118"/>
        <end position="288"/>
    </location>
</feature>
<dbReference type="GO" id="GO:0047545">
    <property type="term" value="F:(S)-2-hydroxyglutarate dehydrogenase activity"/>
    <property type="evidence" value="ECO:0007669"/>
    <property type="project" value="UniProtKB-ARBA"/>
</dbReference>
<evidence type="ECO:0000256" key="2">
    <source>
        <dbReference type="ARBA" id="ARBA00023002"/>
    </source>
</evidence>
<name>A0A437LYZ8_9PROT</name>
<dbReference type="FunFam" id="3.40.50.720:FF:000041">
    <property type="entry name" value="D-3-phosphoglycerate dehydrogenase"/>
    <property type="match status" value="1"/>
</dbReference>
<comment type="caution">
    <text evidence="7">The sequence shown here is derived from an EMBL/GenBank/DDBJ whole genome shotgun (WGS) entry which is preliminary data.</text>
</comment>
<evidence type="ECO:0000259" key="6">
    <source>
        <dbReference type="Pfam" id="PF02826"/>
    </source>
</evidence>
<dbReference type="GO" id="GO:0006564">
    <property type="term" value="P:L-serine biosynthetic process"/>
    <property type="evidence" value="ECO:0007669"/>
    <property type="project" value="UniProtKB-ARBA"/>
</dbReference>
<keyword evidence="8" id="KW-1185">Reference proteome</keyword>
<dbReference type="InterPro" id="IPR029753">
    <property type="entry name" value="D-isomer_DH_CS"/>
</dbReference>
<organism evidence="7 8">
    <name type="scientific">Rhodovarius crocodyli</name>
    <dbReference type="NCBI Taxonomy" id="1979269"/>
    <lineage>
        <taxon>Bacteria</taxon>
        <taxon>Pseudomonadati</taxon>
        <taxon>Pseudomonadota</taxon>
        <taxon>Alphaproteobacteria</taxon>
        <taxon>Acetobacterales</taxon>
        <taxon>Roseomonadaceae</taxon>
        <taxon>Rhodovarius</taxon>
    </lineage>
</organism>
<dbReference type="PROSITE" id="PS00670">
    <property type="entry name" value="D_2_HYDROXYACID_DH_2"/>
    <property type="match status" value="1"/>
</dbReference>
<dbReference type="InterPro" id="IPR036291">
    <property type="entry name" value="NAD(P)-bd_dom_sf"/>
</dbReference>
<dbReference type="InterPro" id="IPR006140">
    <property type="entry name" value="D-isomer_DH_NAD-bd"/>
</dbReference>
<dbReference type="GO" id="GO:0051287">
    <property type="term" value="F:NAD binding"/>
    <property type="evidence" value="ECO:0007669"/>
    <property type="project" value="InterPro"/>
</dbReference>
<dbReference type="PANTHER" id="PTHR10996">
    <property type="entry name" value="2-HYDROXYACID DEHYDROGENASE-RELATED"/>
    <property type="match status" value="1"/>
</dbReference>
<dbReference type="InterPro" id="IPR050223">
    <property type="entry name" value="D-isomer_2-hydroxyacid_DH"/>
</dbReference>
<keyword evidence="3" id="KW-0520">NAD</keyword>
<dbReference type="OrthoDB" id="9793626at2"/>
<dbReference type="InterPro" id="IPR006139">
    <property type="entry name" value="D-isomer_2_OHA_DH_cat_dom"/>
</dbReference>
<evidence type="ECO:0000313" key="8">
    <source>
        <dbReference type="Proteomes" id="UP000282957"/>
    </source>
</evidence>
<dbReference type="AlphaFoldDB" id="A0A437LYZ8"/>
<dbReference type="Pfam" id="PF02826">
    <property type="entry name" value="2-Hacid_dh_C"/>
    <property type="match status" value="1"/>
</dbReference>
<evidence type="ECO:0000256" key="3">
    <source>
        <dbReference type="ARBA" id="ARBA00023027"/>
    </source>
</evidence>
<dbReference type="SUPFAM" id="SSF51735">
    <property type="entry name" value="NAD(P)-binding Rossmann-fold domains"/>
    <property type="match status" value="1"/>
</dbReference>
<feature type="domain" description="D-isomer specific 2-hydroxyacid dehydrogenase catalytic" evidence="5">
    <location>
        <begin position="28"/>
        <end position="309"/>
    </location>
</feature>
<dbReference type="SUPFAM" id="SSF52283">
    <property type="entry name" value="Formate/glycerate dehydrogenase catalytic domain-like"/>
    <property type="match status" value="1"/>
</dbReference>
<evidence type="ECO:0000256" key="1">
    <source>
        <dbReference type="ARBA" id="ARBA00005854"/>
    </source>
</evidence>
<proteinExistence type="inferred from homology"/>
<dbReference type="Pfam" id="PF00389">
    <property type="entry name" value="2-Hacid_dh"/>
    <property type="match status" value="1"/>
</dbReference>
<dbReference type="GO" id="GO:0004617">
    <property type="term" value="F:phosphoglycerate dehydrogenase activity"/>
    <property type="evidence" value="ECO:0007669"/>
    <property type="project" value="UniProtKB-ARBA"/>
</dbReference>
<dbReference type="RefSeq" id="WP_127790037.1">
    <property type="nucleotide sequence ID" value="NZ_SACL01000013.1"/>
</dbReference>
<dbReference type="PROSITE" id="PS00671">
    <property type="entry name" value="D_2_HYDROXYACID_DH_3"/>
    <property type="match status" value="1"/>
</dbReference>
<sequence length="321" mass="33701">MALSNAPKVAVLSRSFSRHPILRGEMAAQYENVTFNDTGRTLAGDELIGFLKGHDSAIVALEKITASVFEALPELRVIGKYGVGLDNVDLRAAAAHGVKVGWTGGVNRRSVAELALCFIIAAFRGVSISQSEIRGGIWRQYLGRQISDATVGLLGCGHVGKELGRMLRALGVRVLAHDIRDISDYCAETGVESVGLDALLAQSDAISLHVPSTPDTANVINTARLAAMRRGAVLVNTARGGLVDELALKAALQEGQLSAACFDVFASEPPQDVELLNLPNFLATAHIGGSANEAVVAMGRAAIAGLSQATDPLTFLSPWAP</sequence>
<keyword evidence="2 4" id="KW-0560">Oxidoreductase</keyword>
<dbReference type="Proteomes" id="UP000282957">
    <property type="component" value="Unassembled WGS sequence"/>
</dbReference>
<dbReference type="CDD" id="cd12172">
    <property type="entry name" value="PGDH_like_2"/>
    <property type="match status" value="1"/>
</dbReference>